<feature type="compositionally biased region" description="Basic and acidic residues" evidence="1">
    <location>
        <begin position="16"/>
        <end position="35"/>
    </location>
</feature>
<evidence type="ECO:0000313" key="2">
    <source>
        <dbReference type="EMBL" id="JAC60306.1"/>
    </source>
</evidence>
<protein>
    <submittedName>
        <fullName evidence="2">Uncharacterized protein</fullName>
    </submittedName>
</protein>
<sequence length="171" mass="18304">LAPRCLLINRLPSRPRAREGREPPERGVSRGEGSADRGSSAPSRTAGTSMPAEATETACTHGGRVHPLVGAWMGEGHEARAGGGEVWGPTAGSGAAALSRGCAEGRSARRRCRHWHRGRGAAHGSRRPRPGARWPWRGGAAWRRAGRRRGASTGRSPCSRRRSCRGRGPWR</sequence>
<feature type="compositionally biased region" description="Basic residues" evidence="1">
    <location>
        <begin position="116"/>
        <end position="130"/>
    </location>
</feature>
<dbReference type="EMBL" id="GBEZ01026949">
    <property type="protein sequence ID" value="JAC60306.1"/>
    <property type="molecule type" value="Transcribed_RNA"/>
</dbReference>
<name>A0A061QPK1_9CHLO</name>
<feature type="compositionally biased region" description="Low complexity" evidence="1">
    <location>
        <begin position="131"/>
        <end position="143"/>
    </location>
</feature>
<feature type="region of interest" description="Disordered" evidence="1">
    <location>
        <begin position="116"/>
        <end position="171"/>
    </location>
</feature>
<feature type="region of interest" description="Disordered" evidence="1">
    <location>
        <begin position="1"/>
        <end position="61"/>
    </location>
</feature>
<evidence type="ECO:0000256" key="1">
    <source>
        <dbReference type="SAM" id="MobiDB-lite"/>
    </source>
</evidence>
<reference evidence="2" key="1">
    <citation type="submission" date="2014-05" db="EMBL/GenBank/DDBJ databases">
        <title>The transcriptome of the halophilic microalga Tetraselmis sp. GSL018 isolated from the Great Salt Lake, Utah.</title>
        <authorList>
            <person name="Jinkerson R.E."/>
            <person name="D'Adamo S."/>
            <person name="Posewitz M.C."/>
        </authorList>
    </citation>
    <scope>NUCLEOTIDE SEQUENCE</scope>
    <source>
        <strain evidence="2">GSL018</strain>
    </source>
</reference>
<dbReference type="AlphaFoldDB" id="A0A061QPK1"/>
<feature type="non-terminal residue" evidence="2">
    <location>
        <position position="1"/>
    </location>
</feature>
<organism evidence="2">
    <name type="scientific">Tetraselmis sp. GSL018</name>
    <dbReference type="NCBI Taxonomy" id="582737"/>
    <lineage>
        <taxon>Eukaryota</taxon>
        <taxon>Viridiplantae</taxon>
        <taxon>Chlorophyta</taxon>
        <taxon>core chlorophytes</taxon>
        <taxon>Chlorodendrophyceae</taxon>
        <taxon>Chlorodendrales</taxon>
        <taxon>Chlorodendraceae</taxon>
        <taxon>Tetraselmis</taxon>
    </lineage>
</organism>
<feature type="region of interest" description="Disordered" evidence="1">
    <location>
        <begin position="76"/>
        <end position="102"/>
    </location>
</feature>
<accession>A0A061QPK1</accession>
<proteinExistence type="predicted"/>
<feature type="compositionally biased region" description="Basic residues" evidence="1">
    <location>
        <begin position="158"/>
        <end position="171"/>
    </location>
</feature>
<gene>
    <name evidence="2" type="ORF">TSPGSL018_29281</name>
</gene>